<dbReference type="Pfam" id="PF04909">
    <property type="entry name" value="Amidohydro_2"/>
    <property type="match status" value="1"/>
</dbReference>
<sequence>MTVVQPSEVMVNIQSPTQNENMSKVRIPPQSWDSHMHVFEPHSLDHDSAPYLPISSDLPQALTFESSLGLRNIVLVQPSCYGFDNTYLLRALRKLGPRHARGVVAFNPHTTTFQDLQSWHRLGVRGVRINLKSVNETMDRRAFEALLWRYADAVRPLGWVIQLYVPMELAAWLEDLAPSLDVKICLDHFGCPDLSSVAKELSSVHSSSSSGRQTPADPYEIPGFRSVISLLAQGKTYIKFSGAYRISNDPHLRDLTPMAKELLRVAGPTRIVFATDWPHTRFNGLDIEPFVKQCIGWCDNDIVLVNRIFRETAEELWDVKEQSSDSQQANL</sequence>
<accession>A0A0D2DSV1</accession>
<evidence type="ECO:0000313" key="2">
    <source>
        <dbReference type="EMBL" id="KIW45515.1"/>
    </source>
</evidence>
<dbReference type="VEuPathDB" id="FungiDB:PV06_03901"/>
<dbReference type="RefSeq" id="XP_016265731.1">
    <property type="nucleotide sequence ID" value="XM_016404726.1"/>
</dbReference>
<dbReference type="HOGENOM" id="CLU_064039_0_0_1"/>
<dbReference type="InterPro" id="IPR032466">
    <property type="entry name" value="Metal_Hydrolase"/>
</dbReference>
<protein>
    <recommendedName>
        <fullName evidence="1">Amidohydrolase-related domain-containing protein</fullName>
    </recommendedName>
</protein>
<dbReference type="GO" id="GO:0016787">
    <property type="term" value="F:hydrolase activity"/>
    <property type="evidence" value="ECO:0007669"/>
    <property type="project" value="InterPro"/>
</dbReference>
<dbReference type="PANTHER" id="PTHR35563:SF2">
    <property type="entry name" value="BARREL METAL-DEPENDENT HYDROLASE, PUTATIVE (AFU_ORTHOLOGUE AFUA_1G16240)-RELATED"/>
    <property type="match status" value="1"/>
</dbReference>
<dbReference type="SUPFAM" id="SSF51556">
    <property type="entry name" value="Metallo-dependent hydrolases"/>
    <property type="match status" value="1"/>
</dbReference>
<dbReference type="EMBL" id="KN847334">
    <property type="protein sequence ID" value="KIW45515.1"/>
    <property type="molecule type" value="Genomic_DNA"/>
</dbReference>
<organism evidence="2 3">
    <name type="scientific">Exophiala oligosperma</name>
    <dbReference type="NCBI Taxonomy" id="215243"/>
    <lineage>
        <taxon>Eukaryota</taxon>
        <taxon>Fungi</taxon>
        <taxon>Dikarya</taxon>
        <taxon>Ascomycota</taxon>
        <taxon>Pezizomycotina</taxon>
        <taxon>Eurotiomycetes</taxon>
        <taxon>Chaetothyriomycetidae</taxon>
        <taxon>Chaetothyriales</taxon>
        <taxon>Herpotrichiellaceae</taxon>
        <taxon>Exophiala</taxon>
    </lineage>
</organism>
<keyword evidence="3" id="KW-1185">Reference proteome</keyword>
<dbReference type="InterPro" id="IPR052358">
    <property type="entry name" value="Aro_Compnd_Degr_Hydrolases"/>
</dbReference>
<dbReference type="InterPro" id="IPR006680">
    <property type="entry name" value="Amidohydro-rel"/>
</dbReference>
<dbReference type="Proteomes" id="UP000053342">
    <property type="component" value="Unassembled WGS sequence"/>
</dbReference>
<evidence type="ECO:0000259" key="1">
    <source>
        <dbReference type="Pfam" id="PF04909"/>
    </source>
</evidence>
<proteinExistence type="predicted"/>
<name>A0A0D2DSV1_9EURO</name>
<dbReference type="AlphaFoldDB" id="A0A0D2DSV1"/>
<evidence type="ECO:0000313" key="3">
    <source>
        <dbReference type="Proteomes" id="UP000053342"/>
    </source>
</evidence>
<dbReference type="Gene3D" id="3.20.20.140">
    <property type="entry name" value="Metal-dependent hydrolases"/>
    <property type="match status" value="1"/>
</dbReference>
<feature type="domain" description="Amidohydrolase-related" evidence="1">
    <location>
        <begin position="33"/>
        <end position="318"/>
    </location>
</feature>
<dbReference type="OrthoDB" id="2135488at2759"/>
<reference evidence="2 3" key="1">
    <citation type="submission" date="2015-01" db="EMBL/GenBank/DDBJ databases">
        <title>The Genome Sequence of Exophiala oligosperma CBS72588.</title>
        <authorList>
            <consortium name="The Broad Institute Genomics Platform"/>
            <person name="Cuomo C."/>
            <person name="de Hoog S."/>
            <person name="Gorbushina A."/>
            <person name="Stielow B."/>
            <person name="Teixiera M."/>
            <person name="Abouelleil A."/>
            <person name="Chapman S.B."/>
            <person name="Priest M."/>
            <person name="Young S.K."/>
            <person name="Wortman J."/>
            <person name="Nusbaum C."/>
            <person name="Birren B."/>
        </authorList>
    </citation>
    <scope>NUCLEOTIDE SEQUENCE [LARGE SCALE GENOMIC DNA]</scope>
    <source>
        <strain evidence="2 3">CBS 72588</strain>
    </source>
</reference>
<dbReference type="GeneID" id="27355975"/>
<gene>
    <name evidence="2" type="ORF">PV06_03901</name>
</gene>
<dbReference type="PANTHER" id="PTHR35563">
    <property type="entry name" value="BARREL METAL-DEPENDENT HYDROLASE, PUTATIVE (AFU_ORTHOLOGUE AFUA_1G16240)-RELATED"/>
    <property type="match status" value="1"/>
</dbReference>